<accession>A0A6I3KSK1</accession>
<proteinExistence type="predicted"/>
<dbReference type="Gene3D" id="3.10.290.30">
    <property type="entry name" value="MM3350-like"/>
    <property type="match status" value="1"/>
</dbReference>
<evidence type="ECO:0000313" key="2">
    <source>
        <dbReference type="EMBL" id="MTE11520.1"/>
    </source>
</evidence>
<dbReference type="Pfam" id="PF07929">
    <property type="entry name" value="PRiA4_ORF3"/>
    <property type="match status" value="1"/>
</dbReference>
<dbReference type="PANTHER" id="PTHR41878">
    <property type="entry name" value="LEXA REPRESSOR-RELATED"/>
    <property type="match status" value="1"/>
</dbReference>
<reference evidence="2 3" key="1">
    <citation type="submission" date="2019-11" db="EMBL/GenBank/DDBJ databases">
        <title>Nocardia sp. nov. CT2-14 isolated from soil.</title>
        <authorList>
            <person name="Kanchanasin P."/>
            <person name="Tanasupawat S."/>
            <person name="Yuki M."/>
            <person name="Kudo T."/>
        </authorList>
    </citation>
    <scope>NUCLEOTIDE SEQUENCE [LARGE SCALE GENOMIC DNA]</scope>
    <source>
        <strain evidence="2 3">CT2-14</strain>
    </source>
</reference>
<dbReference type="PANTHER" id="PTHR41878:SF1">
    <property type="entry name" value="TNPR PROTEIN"/>
    <property type="match status" value="1"/>
</dbReference>
<name>A0A6I3KSK1_9NOCA</name>
<feature type="domain" description="Plasmid pRiA4b Orf3-like" evidence="1">
    <location>
        <begin position="53"/>
        <end position="213"/>
    </location>
</feature>
<sequence length="502" mass="55580">MTGQGPLHDMLAQLPAEQAKKLVDTLTASGPQFFERPAVPSRRRGRRAESVTYRVRAALDDTAPQVWRRLELFSGLYLDQVHDVLQAVFDWDDAHLHQFGSGPEYYDRRTEYYLCPFQVEEGEAGVPEERVRLDEVLVDIGDKLFYCYDFGDDWHVTLTVEAVLAHEAAAPLAICVDGAGPHPLEDCGGTFGLAQLVAANDAAHPEHARTIAEFAEYYGDTEIPSVREFSAAEVNETLSSLELSAEPNRPIDPHNASDAALSDVMRDVVSTLRYLPPRRRRTLQSLIDRAGLDTRLPVDPSVAAAATTPYRTLLDLIGRSGVTLTSAGYLPPSVVTAVYTELGMDRDWIGKGNREDQTAPVLLLRESAQRLGLLFKRNGKLRPTRVGMALAADPVALWQHLAQRTAAEAARVEDVAAQLFLVTVAAGLTDTVEPTLLELLQPMSLLPTDTLTIAHLRSRSFERTIDPFDRMNMRHYDIHRMGFQYNAEAAQFARTVLVAPAD</sequence>
<gene>
    <name evidence="2" type="ORF">GLP40_01780</name>
</gene>
<dbReference type="AlphaFoldDB" id="A0A6I3KSK1"/>
<dbReference type="InterPro" id="IPR012912">
    <property type="entry name" value="Plasmid_pRiA4b_Orf3-like"/>
</dbReference>
<dbReference type="InterPro" id="IPR024047">
    <property type="entry name" value="MM3350-like_sf"/>
</dbReference>
<protein>
    <submittedName>
        <fullName evidence="2">Plasmid pRiA4b ORF-3 family protein</fullName>
    </submittedName>
</protein>
<dbReference type="Proteomes" id="UP000432464">
    <property type="component" value="Unassembled WGS sequence"/>
</dbReference>
<organism evidence="2 3">
    <name type="scientific">Nocardia aurantiaca</name>
    <dbReference type="NCBI Taxonomy" id="2675850"/>
    <lineage>
        <taxon>Bacteria</taxon>
        <taxon>Bacillati</taxon>
        <taxon>Actinomycetota</taxon>
        <taxon>Actinomycetes</taxon>
        <taxon>Mycobacteriales</taxon>
        <taxon>Nocardiaceae</taxon>
        <taxon>Nocardia</taxon>
    </lineage>
</organism>
<keyword evidence="3" id="KW-1185">Reference proteome</keyword>
<evidence type="ECO:0000259" key="1">
    <source>
        <dbReference type="Pfam" id="PF07929"/>
    </source>
</evidence>
<comment type="caution">
    <text evidence="2">The sequence shown here is derived from an EMBL/GenBank/DDBJ whole genome shotgun (WGS) entry which is preliminary data.</text>
</comment>
<dbReference type="SUPFAM" id="SSF159941">
    <property type="entry name" value="MM3350-like"/>
    <property type="match status" value="1"/>
</dbReference>
<evidence type="ECO:0000313" key="3">
    <source>
        <dbReference type="Proteomes" id="UP000432464"/>
    </source>
</evidence>
<dbReference type="EMBL" id="WMBB01000001">
    <property type="protein sequence ID" value="MTE11520.1"/>
    <property type="molecule type" value="Genomic_DNA"/>
</dbReference>
<dbReference type="RefSeq" id="WP_154786024.1">
    <property type="nucleotide sequence ID" value="NZ_WMBB01000001.1"/>
</dbReference>